<reference evidence="1 2" key="1">
    <citation type="submission" date="2020-05" db="EMBL/GenBank/DDBJ databases">
        <title>Vigna angularis (adzuki bean) Var. LongXiaoDou No. 4 denovo assembly.</title>
        <authorList>
            <person name="Xiang H."/>
        </authorList>
    </citation>
    <scope>NUCLEOTIDE SEQUENCE [LARGE SCALE GENOMIC DNA]</scope>
    <source>
        <tissue evidence="1">Leaf</tissue>
    </source>
</reference>
<proteinExistence type="predicted"/>
<organism evidence="1 2">
    <name type="scientific">Phaseolus angularis</name>
    <name type="common">Azuki bean</name>
    <name type="synonym">Vigna angularis</name>
    <dbReference type="NCBI Taxonomy" id="3914"/>
    <lineage>
        <taxon>Eukaryota</taxon>
        <taxon>Viridiplantae</taxon>
        <taxon>Streptophyta</taxon>
        <taxon>Embryophyta</taxon>
        <taxon>Tracheophyta</taxon>
        <taxon>Spermatophyta</taxon>
        <taxon>Magnoliopsida</taxon>
        <taxon>eudicotyledons</taxon>
        <taxon>Gunneridae</taxon>
        <taxon>Pentapetalae</taxon>
        <taxon>rosids</taxon>
        <taxon>fabids</taxon>
        <taxon>Fabales</taxon>
        <taxon>Fabaceae</taxon>
        <taxon>Papilionoideae</taxon>
        <taxon>50 kb inversion clade</taxon>
        <taxon>NPAAA clade</taxon>
        <taxon>indigoferoid/millettioid clade</taxon>
        <taxon>Phaseoleae</taxon>
        <taxon>Vigna</taxon>
    </lineage>
</organism>
<sequence>MADTTPVNGGTSVNGPLSVNGRCDWLPVLTDMKTLAIKNCPKLVALPDNIHLFTTLEYLAIVDCAADLHKKYEPHIGEFWPKISHINNIFIDEPEDLDEEFWSKISHINNIFMDEPEDLDEEFWSKISHINNIFMDELEDIVEE</sequence>
<protein>
    <submittedName>
        <fullName evidence="1">Uncharacterized protein</fullName>
    </submittedName>
</protein>
<evidence type="ECO:0000313" key="1">
    <source>
        <dbReference type="EMBL" id="KAG2405609.1"/>
    </source>
</evidence>
<gene>
    <name evidence="1" type="ORF">HKW66_Vig0048640</name>
</gene>
<evidence type="ECO:0000313" key="2">
    <source>
        <dbReference type="Proteomes" id="UP000743370"/>
    </source>
</evidence>
<accession>A0A8T0L1H2</accession>
<name>A0A8T0L1H2_PHAAN</name>
<dbReference type="Proteomes" id="UP000743370">
    <property type="component" value="Unassembled WGS sequence"/>
</dbReference>
<dbReference type="EMBL" id="JABFOF010000002">
    <property type="protein sequence ID" value="KAG2405609.1"/>
    <property type="molecule type" value="Genomic_DNA"/>
</dbReference>
<dbReference type="AlphaFoldDB" id="A0A8T0L1H2"/>
<dbReference type="Gene3D" id="3.80.10.10">
    <property type="entry name" value="Ribonuclease Inhibitor"/>
    <property type="match status" value="1"/>
</dbReference>
<dbReference type="InterPro" id="IPR032675">
    <property type="entry name" value="LRR_dom_sf"/>
</dbReference>
<comment type="caution">
    <text evidence="1">The sequence shown here is derived from an EMBL/GenBank/DDBJ whole genome shotgun (WGS) entry which is preliminary data.</text>
</comment>